<dbReference type="SUPFAM" id="SSF55486">
    <property type="entry name" value="Metalloproteases ('zincins'), catalytic domain"/>
    <property type="match status" value="1"/>
</dbReference>
<feature type="chain" id="PRO_5017320570" description="Peptidase M13 N-terminal domain-containing protein" evidence="1">
    <location>
        <begin position="17"/>
        <end position="287"/>
    </location>
</feature>
<dbReference type="Pfam" id="PF05649">
    <property type="entry name" value="Peptidase_M13_N"/>
    <property type="match status" value="1"/>
</dbReference>
<dbReference type="Gene3D" id="1.10.1380.10">
    <property type="entry name" value="Neutral endopeptidase , domain2"/>
    <property type="match status" value="1"/>
</dbReference>
<dbReference type="PANTHER" id="PTHR11733:SF167">
    <property type="entry name" value="FI17812P1-RELATED"/>
    <property type="match status" value="1"/>
</dbReference>
<proteinExistence type="predicted"/>
<name>A0A397EIZ8_APHAT</name>
<dbReference type="Gene3D" id="3.40.390.10">
    <property type="entry name" value="Collagenase (Catalytic Domain)"/>
    <property type="match status" value="1"/>
</dbReference>
<dbReference type="PANTHER" id="PTHR11733">
    <property type="entry name" value="ZINC METALLOPROTEASE FAMILY M13 NEPRILYSIN-RELATED"/>
    <property type="match status" value="1"/>
</dbReference>
<evidence type="ECO:0000259" key="2">
    <source>
        <dbReference type="Pfam" id="PF05649"/>
    </source>
</evidence>
<dbReference type="InterPro" id="IPR024079">
    <property type="entry name" value="MetalloPept_cat_dom_sf"/>
</dbReference>
<accession>A0A397EIZ8</accession>
<sequence>MVKIIVAVLSAGVASAFGTISEFPTEMTSLMDQTVDPCTDFFSYSCGTWYTNTPLHANQSTTDATYAVIEAAAYKLVEKLVDAKLPKLTEFYDACMDTATLDTLGLAPIEDHLKAIRSANTAVEAIFRGATISKATGLPLFVSLPVLADTVDATRNVLKAGHVELSIGKNYYEDPTLWATIEKPYRVYIAAIFTLAGHTKAEVEAATSVVIAFGRAGAGVQLSNHKLQVAVTPRRLSLSAANALYPLGLGLQLQGFGFDGREWHSTTTVLLDDIGYLDRIEELLRSL</sequence>
<protein>
    <recommendedName>
        <fullName evidence="2">Peptidase M13 N-terminal domain-containing protein</fullName>
    </recommendedName>
</protein>
<dbReference type="VEuPathDB" id="FungiDB:H257_18623"/>
<dbReference type="InterPro" id="IPR000718">
    <property type="entry name" value="Peptidase_M13"/>
</dbReference>
<feature type="domain" description="Peptidase M13 N-terminal" evidence="2">
    <location>
        <begin position="37"/>
        <end position="284"/>
    </location>
</feature>
<feature type="signal peptide" evidence="1">
    <location>
        <begin position="1"/>
        <end position="16"/>
    </location>
</feature>
<gene>
    <name evidence="3" type="ORF">DYB31_016117</name>
</gene>
<organism evidence="3 4">
    <name type="scientific">Aphanomyces astaci</name>
    <name type="common">Crayfish plague agent</name>
    <dbReference type="NCBI Taxonomy" id="112090"/>
    <lineage>
        <taxon>Eukaryota</taxon>
        <taxon>Sar</taxon>
        <taxon>Stramenopiles</taxon>
        <taxon>Oomycota</taxon>
        <taxon>Saprolegniomycetes</taxon>
        <taxon>Saprolegniales</taxon>
        <taxon>Verrucalvaceae</taxon>
        <taxon>Aphanomyces</taxon>
    </lineage>
</organism>
<reference evidence="3 4" key="1">
    <citation type="submission" date="2018-08" db="EMBL/GenBank/DDBJ databases">
        <title>Aphanomyces genome sequencing and annotation.</title>
        <authorList>
            <person name="Minardi D."/>
            <person name="Oidtmann B."/>
            <person name="Van Der Giezen M."/>
            <person name="Studholme D.J."/>
        </authorList>
    </citation>
    <scope>NUCLEOTIDE SEQUENCE [LARGE SCALE GENOMIC DNA]</scope>
    <source>
        <strain evidence="3 4">197901</strain>
    </source>
</reference>
<dbReference type="GO" id="GO:0005886">
    <property type="term" value="C:plasma membrane"/>
    <property type="evidence" value="ECO:0007669"/>
    <property type="project" value="TreeGrafter"/>
</dbReference>
<feature type="non-terminal residue" evidence="3">
    <location>
        <position position="287"/>
    </location>
</feature>
<dbReference type="GO" id="GO:0004222">
    <property type="term" value="F:metalloendopeptidase activity"/>
    <property type="evidence" value="ECO:0007669"/>
    <property type="project" value="InterPro"/>
</dbReference>
<dbReference type="PROSITE" id="PS51885">
    <property type="entry name" value="NEPRILYSIN"/>
    <property type="match status" value="1"/>
</dbReference>
<dbReference type="Proteomes" id="UP000266196">
    <property type="component" value="Unassembled WGS sequence"/>
</dbReference>
<dbReference type="InterPro" id="IPR042089">
    <property type="entry name" value="Peptidase_M13_dom_2"/>
</dbReference>
<dbReference type="InterPro" id="IPR008753">
    <property type="entry name" value="Peptidase_M13_N"/>
</dbReference>
<evidence type="ECO:0000313" key="4">
    <source>
        <dbReference type="Proteomes" id="UP000266196"/>
    </source>
</evidence>
<dbReference type="EMBL" id="QUTE01017214">
    <property type="protein sequence ID" value="RHY94066.1"/>
    <property type="molecule type" value="Genomic_DNA"/>
</dbReference>
<dbReference type="GO" id="GO:0016485">
    <property type="term" value="P:protein processing"/>
    <property type="evidence" value="ECO:0007669"/>
    <property type="project" value="TreeGrafter"/>
</dbReference>
<evidence type="ECO:0000313" key="3">
    <source>
        <dbReference type="EMBL" id="RHY94066.1"/>
    </source>
</evidence>
<evidence type="ECO:0000256" key="1">
    <source>
        <dbReference type="SAM" id="SignalP"/>
    </source>
</evidence>
<keyword evidence="1" id="KW-0732">Signal</keyword>
<comment type="caution">
    <text evidence="3">The sequence shown here is derived from an EMBL/GenBank/DDBJ whole genome shotgun (WGS) entry which is preliminary data.</text>
</comment>
<dbReference type="AlphaFoldDB" id="A0A397EIZ8"/>